<dbReference type="AlphaFoldDB" id="A0A934QVR0"/>
<dbReference type="GO" id="GO:0005829">
    <property type="term" value="C:cytosol"/>
    <property type="evidence" value="ECO:0007669"/>
    <property type="project" value="TreeGrafter"/>
</dbReference>
<evidence type="ECO:0000313" key="2">
    <source>
        <dbReference type="EMBL" id="MBK1787278.1"/>
    </source>
</evidence>
<protein>
    <submittedName>
        <fullName evidence="2">Hydantoinase B/oxoprolinase family protein</fullName>
    </submittedName>
</protein>
<keyword evidence="3" id="KW-1185">Reference proteome</keyword>
<gene>
    <name evidence="2" type="ORF">JHE00_23395</name>
</gene>
<dbReference type="EMBL" id="JAENJH010000006">
    <property type="protein sequence ID" value="MBK1787278.1"/>
    <property type="molecule type" value="Genomic_DNA"/>
</dbReference>
<sequence>MTSTQSTGTDPVTREVIGSALVTTAHEMNNIIVRTAFNPLLYDTKDFAVAVLSPTGELWAEDPGLTIFIGCLPATIKTGLVKHGPEHYRAGDMFIVNDPYLTGTHISDTTVYAPVVHNGALVAFVAVTAHWADVGGRTPGGWDMTSTELYQEGLCFGHQRLVDRDEPVGDLLDLIAGNVRFPEMVRGDLDAQIAACRVGADRVAALCERYGAATVESSMDEIVRGTAETIAQQIRALPDATFTQSVEMDFDGIDPEIRPRLSVSLTVEGERIRASFEGTSGVSQGSMNCTGIGTSSSVLAAIKGLLAPTEPTNAGHLVNVDIELPESSLVNPARPAGSDAFGLVAVAISELTQLALAPLFPDTSRAGSYQLFGLYLFRIDPSAGEPFILIDPIDGGHGGHSQGHGTTAIFMGDGDTLNLPAEVMENQYPIRCLQYALAEDSAGDGSARGGYGVVRDYQVLEAGTLLKYSNENTLDVLARGAEGGGTGRPSYLVLRPGTDSEEVLLRRTNDAGVLRPNDVVRAVSGGGGGWGRPLGHD</sequence>
<proteinExistence type="predicted"/>
<dbReference type="RefSeq" id="WP_200321719.1">
    <property type="nucleotide sequence ID" value="NZ_JAENJH010000006.1"/>
</dbReference>
<evidence type="ECO:0000259" key="1">
    <source>
        <dbReference type="Pfam" id="PF02538"/>
    </source>
</evidence>
<dbReference type="InterPro" id="IPR003692">
    <property type="entry name" value="Hydantoinase_B"/>
</dbReference>
<organism evidence="2 3">
    <name type="scientific">Prauserella cavernicola</name>
    <dbReference type="NCBI Taxonomy" id="2800127"/>
    <lineage>
        <taxon>Bacteria</taxon>
        <taxon>Bacillati</taxon>
        <taxon>Actinomycetota</taxon>
        <taxon>Actinomycetes</taxon>
        <taxon>Pseudonocardiales</taxon>
        <taxon>Pseudonocardiaceae</taxon>
        <taxon>Prauserella</taxon>
    </lineage>
</organism>
<dbReference type="GO" id="GO:0006749">
    <property type="term" value="P:glutathione metabolic process"/>
    <property type="evidence" value="ECO:0007669"/>
    <property type="project" value="TreeGrafter"/>
</dbReference>
<feature type="domain" description="Hydantoinase B/oxoprolinase" evidence="1">
    <location>
        <begin position="10"/>
        <end position="533"/>
    </location>
</feature>
<dbReference type="Pfam" id="PF02538">
    <property type="entry name" value="Hydantoinase_B"/>
    <property type="match status" value="1"/>
</dbReference>
<dbReference type="PANTHER" id="PTHR11365:SF23">
    <property type="entry name" value="HYPOTHETICAL 5-OXOPROLINASE (EUROFUNG)-RELATED"/>
    <property type="match status" value="1"/>
</dbReference>
<reference evidence="2" key="1">
    <citation type="submission" date="2020-12" db="EMBL/GenBank/DDBJ databases">
        <title>Prauserella sp. ASG 168, a novel actinomycete isolated from cave rock.</title>
        <authorList>
            <person name="Suriyachadkun C."/>
        </authorList>
    </citation>
    <scope>NUCLEOTIDE SEQUENCE</scope>
    <source>
        <strain evidence="2">ASG 168</strain>
    </source>
</reference>
<comment type="caution">
    <text evidence="2">The sequence shown here is derived from an EMBL/GenBank/DDBJ whole genome shotgun (WGS) entry which is preliminary data.</text>
</comment>
<dbReference type="Proteomes" id="UP000635245">
    <property type="component" value="Unassembled WGS sequence"/>
</dbReference>
<dbReference type="PANTHER" id="PTHR11365">
    <property type="entry name" value="5-OXOPROLINASE RELATED"/>
    <property type="match status" value="1"/>
</dbReference>
<evidence type="ECO:0000313" key="3">
    <source>
        <dbReference type="Proteomes" id="UP000635245"/>
    </source>
</evidence>
<dbReference type="InterPro" id="IPR045079">
    <property type="entry name" value="Oxoprolinase-like"/>
</dbReference>
<accession>A0A934QVR0</accession>
<dbReference type="GO" id="GO:0017168">
    <property type="term" value="F:5-oxoprolinase (ATP-hydrolyzing) activity"/>
    <property type="evidence" value="ECO:0007669"/>
    <property type="project" value="TreeGrafter"/>
</dbReference>
<name>A0A934QVR0_9PSEU</name>